<dbReference type="OrthoDB" id="6499973at2759"/>
<evidence type="ECO:0000313" key="2">
    <source>
        <dbReference type="Proteomes" id="UP000714618"/>
    </source>
</evidence>
<comment type="caution">
    <text evidence="1">The sequence shown here is derived from an EMBL/GenBank/DDBJ whole genome shotgun (WGS) entry which is preliminary data.</text>
</comment>
<dbReference type="AlphaFoldDB" id="A0A9N8K2D4"/>
<reference evidence="1" key="1">
    <citation type="submission" date="2020-06" db="EMBL/GenBank/DDBJ databases">
        <authorList>
            <person name="Onetto C."/>
        </authorList>
    </citation>
    <scope>NUCLEOTIDE SEQUENCE</scope>
</reference>
<sequence>MGLGHLRTCYTPESEDLWANAIRLVHTWLDYKTRLALQERGEEEEHEEVMAQLDNVLIEDPSLENASFDQLRSRFATWLATQDTDNPDGNRYLPLQRFKEFIVLDSSALQSTKDAPSPDDRQAGAHARLAPYVKVVAAQHSDGARLAPTRTARSGQNVDEDRLFPGFMRVSIIELRLFWEESFSYDLLELCPRRFTDEPDWKNRFDVF</sequence>
<organism evidence="1 2">
    <name type="scientific">Aureobasidium mustum</name>
    <dbReference type="NCBI Taxonomy" id="2773714"/>
    <lineage>
        <taxon>Eukaryota</taxon>
        <taxon>Fungi</taxon>
        <taxon>Dikarya</taxon>
        <taxon>Ascomycota</taxon>
        <taxon>Pezizomycotina</taxon>
        <taxon>Dothideomycetes</taxon>
        <taxon>Dothideomycetidae</taxon>
        <taxon>Dothideales</taxon>
        <taxon>Saccotheciaceae</taxon>
        <taxon>Aureobasidium</taxon>
    </lineage>
</organism>
<accession>A0A9N8K2D4</accession>
<gene>
    <name evidence="1" type="ORF">AWRI4233_LOCUS6181</name>
</gene>
<protein>
    <submittedName>
        <fullName evidence="1">Uncharacterized protein</fullName>
    </submittedName>
</protein>
<name>A0A9N8K2D4_9PEZI</name>
<proteinExistence type="predicted"/>
<keyword evidence="2" id="KW-1185">Reference proteome</keyword>
<dbReference type="EMBL" id="CAIJEO010000008">
    <property type="protein sequence ID" value="CAD0097357.1"/>
    <property type="molecule type" value="Genomic_DNA"/>
</dbReference>
<evidence type="ECO:0000313" key="1">
    <source>
        <dbReference type="EMBL" id="CAD0097357.1"/>
    </source>
</evidence>
<dbReference type="Proteomes" id="UP000714618">
    <property type="component" value="Unassembled WGS sequence"/>
</dbReference>